<dbReference type="PANTHER" id="PTHR13622:SF8">
    <property type="entry name" value="THIAMIN PYROPHOSPHOKINASE 1"/>
    <property type="match status" value="1"/>
</dbReference>
<name>A0A4V4HHC0_DENBC</name>
<keyword evidence="3" id="KW-1185">Reference proteome</keyword>
<protein>
    <submittedName>
        <fullName evidence="2">Nudix hydrolase 20</fullName>
    </submittedName>
</protein>
<dbReference type="PANTHER" id="PTHR13622">
    <property type="entry name" value="THIAMIN PYROPHOSPHOKINASE"/>
    <property type="match status" value="1"/>
</dbReference>
<dbReference type="OrthoDB" id="10261522at2759"/>
<dbReference type="FunFam" id="3.90.79.10:FF:000019">
    <property type="entry name" value="Thiamin pyrophosphokinase, putative"/>
    <property type="match status" value="1"/>
</dbReference>
<keyword evidence="2" id="KW-0378">Hydrolase</keyword>
<sequence length="360" mass="40844">MSSVPSQSLSYLDLINRCDNTTINHSAPGDFSDALFEELTPLRLSADPDSPVIGLLRPIMIQQLSADNERSIKEGKKELWFLDPKLHNGFASLQAWLNTPSKRTTALKELSERWRDEEVFPDVSGKRKWRNEMYPVYKDPFGVHDYPSDAGRDDYNYAFEIERSVCALFGIVTYGVHMTIYQESIATRSLKIWVPTRARTKQTFPGMLDNTVAGGIPSGMGMFDSLVKECMEEASIEEHVVNAHARGAGVISYFYKTTAGWLQPEIEYVYDMPMPLNADPVPFTPKPLDGEVESFDFLTQDQVISKMRAGLFKPNCALVLIDLFVRLGYISPENEPDYMKIVTRLHGRFDYDLWQAQAQA</sequence>
<gene>
    <name evidence="2" type="ORF">K435DRAFT_717440</name>
</gene>
<accession>A0A4V4HHC0</accession>
<dbReference type="InterPro" id="IPR000086">
    <property type="entry name" value="NUDIX_hydrolase_dom"/>
</dbReference>
<reference evidence="2 3" key="1">
    <citation type="journal article" date="2019" name="Nat. Ecol. Evol.">
        <title>Megaphylogeny resolves global patterns of mushroom evolution.</title>
        <authorList>
            <person name="Varga T."/>
            <person name="Krizsan K."/>
            <person name="Foldi C."/>
            <person name="Dima B."/>
            <person name="Sanchez-Garcia M."/>
            <person name="Sanchez-Ramirez S."/>
            <person name="Szollosi G.J."/>
            <person name="Szarkandi J.G."/>
            <person name="Papp V."/>
            <person name="Albert L."/>
            <person name="Andreopoulos W."/>
            <person name="Angelini C."/>
            <person name="Antonin V."/>
            <person name="Barry K.W."/>
            <person name="Bougher N.L."/>
            <person name="Buchanan P."/>
            <person name="Buyck B."/>
            <person name="Bense V."/>
            <person name="Catcheside P."/>
            <person name="Chovatia M."/>
            <person name="Cooper J."/>
            <person name="Damon W."/>
            <person name="Desjardin D."/>
            <person name="Finy P."/>
            <person name="Geml J."/>
            <person name="Haridas S."/>
            <person name="Hughes K."/>
            <person name="Justo A."/>
            <person name="Karasinski D."/>
            <person name="Kautmanova I."/>
            <person name="Kiss B."/>
            <person name="Kocsube S."/>
            <person name="Kotiranta H."/>
            <person name="LaButti K.M."/>
            <person name="Lechner B.E."/>
            <person name="Liimatainen K."/>
            <person name="Lipzen A."/>
            <person name="Lukacs Z."/>
            <person name="Mihaltcheva S."/>
            <person name="Morgado L.N."/>
            <person name="Niskanen T."/>
            <person name="Noordeloos M.E."/>
            <person name="Ohm R.A."/>
            <person name="Ortiz-Santana B."/>
            <person name="Ovrebo C."/>
            <person name="Racz N."/>
            <person name="Riley R."/>
            <person name="Savchenko A."/>
            <person name="Shiryaev A."/>
            <person name="Soop K."/>
            <person name="Spirin V."/>
            <person name="Szebenyi C."/>
            <person name="Tomsovsky M."/>
            <person name="Tulloss R.E."/>
            <person name="Uehling J."/>
            <person name="Grigoriev I.V."/>
            <person name="Vagvolgyi C."/>
            <person name="Papp T."/>
            <person name="Martin F.M."/>
            <person name="Miettinen O."/>
            <person name="Hibbett D.S."/>
            <person name="Nagy L.G."/>
        </authorList>
    </citation>
    <scope>NUCLEOTIDE SEQUENCE [LARGE SCALE GENOMIC DNA]</scope>
    <source>
        <strain evidence="2 3">CBS 962.96</strain>
    </source>
</reference>
<evidence type="ECO:0000259" key="1">
    <source>
        <dbReference type="PROSITE" id="PS51462"/>
    </source>
</evidence>
<organism evidence="2 3">
    <name type="scientific">Dendrothele bispora (strain CBS 962.96)</name>
    <dbReference type="NCBI Taxonomy" id="1314807"/>
    <lineage>
        <taxon>Eukaryota</taxon>
        <taxon>Fungi</taxon>
        <taxon>Dikarya</taxon>
        <taxon>Basidiomycota</taxon>
        <taxon>Agaricomycotina</taxon>
        <taxon>Agaricomycetes</taxon>
        <taxon>Agaricomycetidae</taxon>
        <taxon>Agaricales</taxon>
        <taxon>Agaricales incertae sedis</taxon>
        <taxon>Dendrothele</taxon>
    </lineage>
</organism>
<proteinExistence type="predicted"/>
<dbReference type="GO" id="GO:0044715">
    <property type="term" value="F:8-oxo-dGDP phosphatase activity"/>
    <property type="evidence" value="ECO:0007669"/>
    <property type="project" value="TreeGrafter"/>
</dbReference>
<dbReference type="CDD" id="cd03676">
    <property type="entry name" value="NUDIX_Tnr3_like"/>
    <property type="match status" value="1"/>
</dbReference>
<feature type="domain" description="Nudix hydrolase" evidence="1">
    <location>
        <begin position="171"/>
        <end position="322"/>
    </location>
</feature>
<dbReference type="PROSITE" id="PS51462">
    <property type="entry name" value="NUDIX"/>
    <property type="match status" value="1"/>
</dbReference>
<dbReference type="InterPro" id="IPR015797">
    <property type="entry name" value="NUDIX_hydrolase-like_dom_sf"/>
</dbReference>
<evidence type="ECO:0000313" key="3">
    <source>
        <dbReference type="Proteomes" id="UP000297245"/>
    </source>
</evidence>
<dbReference type="EMBL" id="ML179079">
    <property type="protein sequence ID" value="THV02176.1"/>
    <property type="molecule type" value="Genomic_DNA"/>
</dbReference>
<evidence type="ECO:0000313" key="2">
    <source>
        <dbReference type="EMBL" id="THV02176.1"/>
    </source>
</evidence>
<dbReference type="Proteomes" id="UP000297245">
    <property type="component" value="Unassembled WGS sequence"/>
</dbReference>
<dbReference type="AlphaFoldDB" id="A0A4V4HHC0"/>
<dbReference type="SUPFAM" id="SSF55811">
    <property type="entry name" value="Nudix"/>
    <property type="match status" value="1"/>
</dbReference>
<dbReference type="Gene3D" id="3.90.79.10">
    <property type="entry name" value="Nucleoside Triphosphate Pyrophosphohydrolase"/>
    <property type="match status" value="1"/>
</dbReference>